<dbReference type="Gene3D" id="3.30.420.10">
    <property type="entry name" value="Ribonuclease H-like superfamily/Ribonuclease H"/>
    <property type="match status" value="1"/>
</dbReference>
<dbReference type="EMBL" id="AP026709">
    <property type="protein sequence ID" value="BDQ37076.1"/>
    <property type="molecule type" value="Genomic_DNA"/>
</dbReference>
<dbReference type="InterPro" id="IPR036397">
    <property type="entry name" value="RNaseH_sf"/>
</dbReference>
<evidence type="ECO:0000259" key="1">
    <source>
        <dbReference type="PROSITE" id="PS50994"/>
    </source>
</evidence>
<dbReference type="SUPFAM" id="SSF53098">
    <property type="entry name" value="Ribonuclease H-like"/>
    <property type="match status" value="1"/>
</dbReference>
<accession>A0ABN6S1K0</accession>
<dbReference type="NCBIfam" id="NF033516">
    <property type="entry name" value="transpos_IS3"/>
    <property type="match status" value="1"/>
</dbReference>
<dbReference type="InterPro" id="IPR050900">
    <property type="entry name" value="Transposase_IS3/IS150/IS904"/>
</dbReference>
<gene>
    <name evidence="2" type="ORF">SYK_14360</name>
</gene>
<evidence type="ECO:0000313" key="2">
    <source>
        <dbReference type="EMBL" id="BDQ37076.1"/>
    </source>
</evidence>
<dbReference type="Pfam" id="PF00665">
    <property type="entry name" value="rve"/>
    <property type="match status" value="1"/>
</dbReference>
<dbReference type="PANTHER" id="PTHR46889:SF5">
    <property type="entry name" value="INTEGRASE PROTEIN"/>
    <property type="match status" value="1"/>
</dbReference>
<evidence type="ECO:0000313" key="3">
    <source>
        <dbReference type="Proteomes" id="UP001317742"/>
    </source>
</evidence>
<dbReference type="PROSITE" id="PS50994">
    <property type="entry name" value="INTEGRASE"/>
    <property type="match status" value="1"/>
</dbReference>
<dbReference type="Pfam" id="PF13276">
    <property type="entry name" value="HTH_21"/>
    <property type="match status" value="1"/>
</dbReference>
<dbReference type="InterPro" id="IPR001584">
    <property type="entry name" value="Integrase_cat-core"/>
</dbReference>
<reference evidence="2 3" key="1">
    <citation type="submission" date="2022-08" db="EMBL/GenBank/DDBJ databases">
        <title>Genome Sequence of the sulphate-reducing bacterium, Pseudodesulfovibrio sp. SYK.</title>
        <authorList>
            <person name="Kondo R."/>
            <person name="Kataoka T."/>
        </authorList>
    </citation>
    <scope>NUCLEOTIDE SEQUENCE [LARGE SCALE GENOMIC DNA]</scope>
    <source>
        <strain evidence="2 3">SYK</strain>
    </source>
</reference>
<organism evidence="2 3">
    <name type="scientific">Pseudodesulfovibrio nedwellii</name>
    <dbReference type="NCBI Taxonomy" id="2973072"/>
    <lineage>
        <taxon>Bacteria</taxon>
        <taxon>Pseudomonadati</taxon>
        <taxon>Thermodesulfobacteriota</taxon>
        <taxon>Desulfovibrionia</taxon>
        <taxon>Desulfovibrionales</taxon>
        <taxon>Desulfovibrionaceae</taxon>
    </lineage>
</organism>
<feature type="domain" description="Integrase catalytic" evidence="1">
    <location>
        <begin position="110"/>
        <end position="270"/>
    </location>
</feature>
<protein>
    <submittedName>
        <fullName evidence="2">Transposase</fullName>
    </submittedName>
</protein>
<proteinExistence type="predicted"/>
<dbReference type="Proteomes" id="UP001317742">
    <property type="component" value="Chromosome"/>
</dbReference>
<sequence length="286" mass="33779">MVDKYHPSLSISRQCFVLGMLRSTFYYTPKGESAFNLQLMRLIDEQFMETPFFGSRQMKRHMVNSGYVVGRRRIQRLMRKMGLSAVYQKPRTTIPHPEHKIYPYLLRGLRVDRPNQVWCTDITYIPMKRGFLYLVAIMDWHSRAVLSWRLSNTMDTDFCVSALEDAITRYGVPEIFNTDQGSQFTSYDFTRSLKEAGIRISMDGKGRWMDNVMIERLWRSLKYECVYLRELETGSQARNELARWFRFYNWQRPHSTFDGKRPMEIYLDSPIPGGLAPQEWGARQAA</sequence>
<dbReference type="InterPro" id="IPR012337">
    <property type="entry name" value="RNaseH-like_sf"/>
</dbReference>
<dbReference type="InterPro" id="IPR048020">
    <property type="entry name" value="Transpos_IS3"/>
</dbReference>
<name>A0ABN6S1K0_9BACT</name>
<keyword evidence="3" id="KW-1185">Reference proteome</keyword>
<dbReference type="PANTHER" id="PTHR46889">
    <property type="entry name" value="TRANSPOSASE INSF FOR INSERTION SEQUENCE IS3B-RELATED"/>
    <property type="match status" value="1"/>
</dbReference>
<dbReference type="InterPro" id="IPR025948">
    <property type="entry name" value="HTH-like_dom"/>
</dbReference>